<accession>A0A2P2IW59</accession>
<proteinExistence type="predicted"/>
<dbReference type="EMBL" id="GGEC01004961">
    <property type="protein sequence ID" value="MBW85444.1"/>
    <property type="molecule type" value="Transcribed_RNA"/>
</dbReference>
<protein>
    <submittedName>
        <fullName evidence="1">Uncharacterized protein</fullName>
    </submittedName>
</protein>
<name>A0A2P2IW59_RHIMU</name>
<dbReference type="AlphaFoldDB" id="A0A2P2IW59"/>
<organism evidence="1">
    <name type="scientific">Rhizophora mucronata</name>
    <name type="common">Asiatic mangrove</name>
    <dbReference type="NCBI Taxonomy" id="61149"/>
    <lineage>
        <taxon>Eukaryota</taxon>
        <taxon>Viridiplantae</taxon>
        <taxon>Streptophyta</taxon>
        <taxon>Embryophyta</taxon>
        <taxon>Tracheophyta</taxon>
        <taxon>Spermatophyta</taxon>
        <taxon>Magnoliopsida</taxon>
        <taxon>eudicotyledons</taxon>
        <taxon>Gunneridae</taxon>
        <taxon>Pentapetalae</taxon>
        <taxon>rosids</taxon>
        <taxon>fabids</taxon>
        <taxon>Malpighiales</taxon>
        <taxon>Rhizophoraceae</taxon>
        <taxon>Rhizophora</taxon>
    </lineage>
</organism>
<evidence type="ECO:0000313" key="1">
    <source>
        <dbReference type="EMBL" id="MBW85444.1"/>
    </source>
</evidence>
<sequence>MCRLQLQIFVCFIFLRADQIMICVFSCSWFFNNLLVVSSINKF</sequence>
<reference evidence="1" key="1">
    <citation type="submission" date="2018-02" db="EMBL/GenBank/DDBJ databases">
        <title>Rhizophora mucronata_Transcriptome.</title>
        <authorList>
            <person name="Meera S.P."/>
            <person name="Sreeshan A."/>
            <person name="Augustine A."/>
        </authorList>
    </citation>
    <scope>NUCLEOTIDE SEQUENCE</scope>
    <source>
        <tissue evidence="1">Leaf</tissue>
    </source>
</reference>